<protein>
    <recommendedName>
        <fullName evidence="2">Winged helix-turn helix domain-containing protein</fullName>
    </recommendedName>
</protein>
<dbReference type="AlphaFoldDB" id="A0A7W3TA47"/>
<dbReference type="Pfam" id="PF13592">
    <property type="entry name" value="HTH_33"/>
    <property type="match status" value="1"/>
</dbReference>
<dbReference type="InterPro" id="IPR025959">
    <property type="entry name" value="Winged_HTH_dom"/>
</dbReference>
<evidence type="ECO:0000313" key="4">
    <source>
        <dbReference type="Proteomes" id="UP000538929"/>
    </source>
</evidence>
<reference evidence="4" key="1">
    <citation type="submission" date="2019-10" db="EMBL/GenBank/DDBJ databases">
        <title>Streptomyces sp. nov., a novel actinobacterium isolated from alkaline environment.</title>
        <authorList>
            <person name="Golinska P."/>
        </authorList>
    </citation>
    <scope>NUCLEOTIDE SEQUENCE [LARGE SCALE GENOMIC DNA]</scope>
    <source>
        <strain evidence="4">DSM 42118</strain>
    </source>
</reference>
<evidence type="ECO:0000256" key="1">
    <source>
        <dbReference type="SAM" id="MobiDB-lite"/>
    </source>
</evidence>
<organism evidence="3 4">
    <name type="scientific">Streptomyces alkaliphilus</name>
    <dbReference type="NCBI Taxonomy" id="1472722"/>
    <lineage>
        <taxon>Bacteria</taxon>
        <taxon>Bacillati</taxon>
        <taxon>Actinomycetota</taxon>
        <taxon>Actinomycetes</taxon>
        <taxon>Kitasatosporales</taxon>
        <taxon>Streptomycetaceae</taxon>
        <taxon>Streptomyces</taxon>
    </lineage>
</organism>
<gene>
    <name evidence="3" type="ORF">FNQ90_02580</name>
</gene>
<sequence>MGLSGQLWTRRLIGELIFKLYQVRFTEPGVGKYLKRWGQSFQRPDKQAVEQDSEAARLWREETWPAIRARAKADNGEVLFADRVGIRSDQVTGRTRGGKGITPVVRRTGNRFSVNAMSAISTKGRDALHGLHRVLRCEDYVPLPRPARRPQGRDRAALPALVLTRAEPGRVGQRRPQTQAAAHSPGQEPERTRHRNPQVLPPPTTPAPTAG</sequence>
<name>A0A7W3TA47_9ACTN</name>
<dbReference type="Proteomes" id="UP000538929">
    <property type="component" value="Unassembled WGS sequence"/>
</dbReference>
<feature type="compositionally biased region" description="Pro residues" evidence="1">
    <location>
        <begin position="199"/>
        <end position="211"/>
    </location>
</feature>
<evidence type="ECO:0000313" key="3">
    <source>
        <dbReference type="EMBL" id="MBB0243022.1"/>
    </source>
</evidence>
<feature type="region of interest" description="Disordered" evidence="1">
    <location>
        <begin position="143"/>
        <end position="211"/>
    </location>
</feature>
<dbReference type="EMBL" id="VKHT01000036">
    <property type="protein sequence ID" value="MBB0243022.1"/>
    <property type="molecule type" value="Genomic_DNA"/>
</dbReference>
<keyword evidence="4" id="KW-1185">Reference proteome</keyword>
<feature type="domain" description="Winged helix-turn helix" evidence="2">
    <location>
        <begin position="5"/>
        <end position="63"/>
    </location>
</feature>
<evidence type="ECO:0000259" key="2">
    <source>
        <dbReference type="Pfam" id="PF13592"/>
    </source>
</evidence>
<comment type="caution">
    <text evidence="3">The sequence shown here is derived from an EMBL/GenBank/DDBJ whole genome shotgun (WGS) entry which is preliminary data.</text>
</comment>
<accession>A0A7W3TA47</accession>
<proteinExistence type="predicted"/>